<proteinExistence type="predicted"/>
<name>A0A1J7IZK3_9PEZI</name>
<dbReference type="Proteomes" id="UP000182658">
    <property type="component" value="Unassembled WGS sequence"/>
</dbReference>
<dbReference type="InParanoid" id="A0A1J7IZK3"/>
<keyword evidence="2" id="KW-1185">Reference proteome</keyword>
<sequence length="252" mass="29498">MGLFKYLFSSRKVSEETGLSQLTSQEVEEAKAVVQKKKYERADYDIKQSNLEKFEDVKFRDDSRLIKDHERTEKLVRRLVKKTLQKEPVDKTLGKLAKDLYLMDSTARLKSLLSWQVLDEELAAFNRSYRGEFDGVIQYRLVRTWLEVQIFGLDPAAKNVSVATVAKYNVMKGYKGEPFGFWPNDKPDDIVHQYAHMIDRVMWKIYTTDLPADLEWLRNPGVVETVDAQVYLLHHALLYKLIEVEERLKMEA</sequence>
<evidence type="ECO:0000313" key="1">
    <source>
        <dbReference type="EMBL" id="OIW33191.1"/>
    </source>
</evidence>
<protein>
    <submittedName>
        <fullName evidence="1">Uncharacterized protein</fullName>
    </submittedName>
</protein>
<gene>
    <name evidence="1" type="ORF">CONLIGDRAFT_676993</name>
</gene>
<reference evidence="1 2" key="1">
    <citation type="submission" date="2016-10" db="EMBL/GenBank/DDBJ databases">
        <title>Draft genome sequence of Coniochaeta ligniaria NRRL30616, a lignocellulolytic fungus for bioabatement of inhibitors in plant biomass hydrolysates.</title>
        <authorList>
            <consortium name="DOE Joint Genome Institute"/>
            <person name="Jimenez D.J."/>
            <person name="Hector R.E."/>
            <person name="Riley R."/>
            <person name="Sun H."/>
            <person name="Grigoriev I.V."/>
            <person name="Van Elsas J.D."/>
            <person name="Nichols N.N."/>
        </authorList>
    </citation>
    <scope>NUCLEOTIDE SEQUENCE [LARGE SCALE GENOMIC DNA]</scope>
    <source>
        <strain evidence="1 2">NRRL 30616</strain>
    </source>
</reference>
<organism evidence="1 2">
    <name type="scientific">Coniochaeta ligniaria NRRL 30616</name>
    <dbReference type="NCBI Taxonomy" id="1408157"/>
    <lineage>
        <taxon>Eukaryota</taxon>
        <taxon>Fungi</taxon>
        <taxon>Dikarya</taxon>
        <taxon>Ascomycota</taxon>
        <taxon>Pezizomycotina</taxon>
        <taxon>Sordariomycetes</taxon>
        <taxon>Sordariomycetidae</taxon>
        <taxon>Coniochaetales</taxon>
        <taxon>Coniochaetaceae</taxon>
        <taxon>Coniochaeta</taxon>
    </lineage>
</organism>
<dbReference type="OrthoDB" id="10460766at2759"/>
<evidence type="ECO:0000313" key="2">
    <source>
        <dbReference type="Proteomes" id="UP000182658"/>
    </source>
</evidence>
<accession>A0A1J7IZK3</accession>
<dbReference type="AlphaFoldDB" id="A0A1J7IZK3"/>
<dbReference type="EMBL" id="KV875094">
    <property type="protein sequence ID" value="OIW33191.1"/>
    <property type="molecule type" value="Genomic_DNA"/>
</dbReference>